<comment type="caution">
    <text evidence="2">The sequence shown here is derived from an EMBL/GenBank/DDBJ whole genome shotgun (WGS) entry which is preliminary data.</text>
</comment>
<dbReference type="AlphaFoldDB" id="A0A6I1EMH8"/>
<dbReference type="InterPro" id="IPR029467">
    <property type="entry name" value="Cyt_c7-like"/>
</dbReference>
<dbReference type="InterPro" id="IPR036280">
    <property type="entry name" value="Multihaem_cyt_sf"/>
</dbReference>
<evidence type="ECO:0000259" key="1">
    <source>
        <dbReference type="Pfam" id="PF14522"/>
    </source>
</evidence>
<protein>
    <submittedName>
        <fullName evidence="2">Cytochrome c3 family protein</fullName>
    </submittedName>
</protein>
<dbReference type="Pfam" id="PF14522">
    <property type="entry name" value="Cytochrome_C7"/>
    <property type="match status" value="1"/>
</dbReference>
<dbReference type="SUPFAM" id="SSF48695">
    <property type="entry name" value="Multiheme cytochromes"/>
    <property type="match status" value="1"/>
</dbReference>
<gene>
    <name evidence="2" type="ORF">GBM95_04290</name>
</gene>
<name>A0A6I1EMH8_9BURK</name>
<accession>A0A6I1EMH8</accession>
<dbReference type="Proteomes" id="UP000430564">
    <property type="component" value="Unassembled WGS sequence"/>
</dbReference>
<evidence type="ECO:0000313" key="2">
    <source>
        <dbReference type="EMBL" id="KAB7661705.1"/>
    </source>
</evidence>
<dbReference type="EMBL" id="WEHX01000016">
    <property type="protein sequence ID" value="KAB7661705.1"/>
    <property type="molecule type" value="Genomic_DNA"/>
</dbReference>
<dbReference type="OrthoDB" id="9156181at2"/>
<evidence type="ECO:0000313" key="3">
    <source>
        <dbReference type="Proteomes" id="UP000430564"/>
    </source>
</evidence>
<sequence>MLMLLAGAVGSALAAEAPADPYPPVKFDLPAHEAFVKDLNLDPARHQGPQTVEEQKKALTQIFNEKTEQNSLSKHYEKGHTCTTCHDQQRIGRPDWMTSVTAPEMKQKCGDCHDVQKKVFSKTDTHKKIDCVACHMPNMPSPEEFQGPDGVKEFYNAVRRSHLYKINVDPSAQTYVRNLDAKEGERLWTYALDKKGHAYVDIVWSCGRATPGDYTLSGDAQGCHSPATSTLDEGLRYADQSAIYAEILKWQTPVKEGFEKIGAGLERLKQLLEVTALKPADQTEVRLMLDKAEEIYDQVKEDGSWGAHAPRYLKDRVLTGVGYIEKAQAIIDKGGYQSASEKKNR</sequence>
<organism evidence="2 3">
    <name type="scientific">Sutterella seckii</name>
    <dbReference type="NCBI Taxonomy" id="1944635"/>
    <lineage>
        <taxon>Bacteria</taxon>
        <taxon>Pseudomonadati</taxon>
        <taxon>Pseudomonadota</taxon>
        <taxon>Betaproteobacteria</taxon>
        <taxon>Burkholderiales</taxon>
        <taxon>Sutterellaceae</taxon>
        <taxon>Sutterella</taxon>
    </lineage>
</organism>
<feature type="domain" description="Cytochrome c7-like" evidence="1">
    <location>
        <begin position="71"/>
        <end position="135"/>
    </location>
</feature>
<reference evidence="2 3" key="1">
    <citation type="submission" date="2019-10" db="EMBL/GenBank/DDBJ databases">
        <title>Genome diversity of Sutterella seckii.</title>
        <authorList>
            <person name="Chaplin A.V."/>
            <person name="Sokolova S.R."/>
            <person name="Mosin K.A."/>
            <person name="Ivanova E.L."/>
            <person name="Kochetkova T.O."/>
            <person name="Goltsov A.Y."/>
            <person name="Trofimov D.Y."/>
            <person name="Efimov B.A."/>
        </authorList>
    </citation>
    <scope>NUCLEOTIDE SEQUENCE [LARGE SCALE GENOMIC DNA]</scope>
    <source>
        <strain evidence="2 3">ASD393</strain>
    </source>
</reference>
<proteinExistence type="predicted"/>
<dbReference type="Gene3D" id="3.90.10.10">
    <property type="entry name" value="Cytochrome C3"/>
    <property type="match status" value="1"/>
</dbReference>